<dbReference type="InterPro" id="IPR001857">
    <property type="entry name" value="Ribosomal_bL19"/>
</dbReference>
<keyword evidence="2" id="KW-0689">Ribosomal protein</keyword>
<gene>
    <name evidence="5" type="ORF">FGG08_000597</name>
</gene>
<organism evidence="5 6">
    <name type="scientific">Glutinoglossum americanum</name>
    <dbReference type="NCBI Taxonomy" id="1670608"/>
    <lineage>
        <taxon>Eukaryota</taxon>
        <taxon>Fungi</taxon>
        <taxon>Dikarya</taxon>
        <taxon>Ascomycota</taxon>
        <taxon>Pezizomycotina</taxon>
        <taxon>Geoglossomycetes</taxon>
        <taxon>Geoglossales</taxon>
        <taxon>Geoglossaceae</taxon>
        <taxon>Glutinoglossum</taxon>
    </lineage>
</organism>
<accession>A0A9P8ID23</accession>
<reference evidence="5" key="1">
    <citation type="submission" date="2021-03" db="EMBL/GenBank/DDBJ databases">
        <title>Comparative genomics and phylogenomic investigation of the class Geoglossomycetes provide insights into ecological specialization and systematics.</title>
        <authorList>
            <person name="Melie T."/>
            <person name="Pirro S."/>
            <person name="Miller A.N."/>
            <person name="Quandt A."/>
        </authorList>
    </citation>
    <scope>NUCLEOTIDE SEQUENCE</scope>
    <source>
        <strain evidence="5">GBOQ0MN5Z8</strain>
    </source>
</reference>
<evidence type="ECO:0000256" key="3">
    <source>
        <dbReference type="ARBA" id="ARBA00023274"/>
    </source>
</evidence>
<dbReference type="Proteomes" id="UP000698800">
    <property type="component" value="Unassembled WGS sequence"/>
</dbReference>
<dbReference type="FunFam" id="2.30.30.790:FF:000007">
    <property type="entry name" value="Mitochondrial ribosomal protein, putative"/>
    <property type="match status" value="1"/>
</dbReference>
<evidence type="ECO:0000313" key="5">
    <source>
        <dbReference type="EMBL" id="KAH0545298.1"/>
    </source>
</evidence>
<evidence type="ECO:0000256" key="2">
    <source>
        <dbReference type="ARBA" id="ARBA00022980"/>
    </source>
</evidence>
<dbReference type="InterPro" id="IPR008991">
    <property type="entry name" value="Translation_prot_SH3-like_sf"/>
</dbReference>
<evidence type="ECO:0000256" key="4">
    <source>
        <dbReference type="SAM" id="MobiDB-lite"/>
    </source>
</evidence>
<dbReference type="GO" id="GO:0006412">
    <property type="term" value="P:translation"/>
    <property type="evidence" value="ECO:0007669"/>
    <property type="project" value="InterPro"/>
</dbReference>
<sequence length="193" mass="21641">MPSFAHEHQPFVLQSPSIRSASKKLKTYPPPPSTRARVKDPIALLTSQQLSLLDPTGAHQNLFSRTNREAVKVGDVLLVRLKSGDPFAGVCLNIRRRGVDTGILLRNELTRVGVEMWFKIYSPNVEGIEVVQRREKRARRARLYYMRKPKHDMGSVQNIVLQYQRKKLALGSGENGRGRNANSGKKGGKNSKG</sequence>
<dbReference type="EMBL" id="JAGHQL010000007">
    <property type="protein sequence ID" value="KAH0545298.1"/>
    <property type="molecule type" value="Genomic_DNA"/>
</dbReference>
<dbReference type="PANTHER" id="PTHR15680:SF9">
    <property type="entry name" value="LARGE RIBOSOMAL SUBUNIT PROTEIN BL19M"/>
    <property type="match status" value="1"/>
</dbReference>
<dbReference type="OrthoDB" id="432645at2759"/>
<dbReference type="GO" id="GO:0003735">
    <property type="term" value="F:structural constituent of ribosome"/>
    <property type="evidence" value="ECO:0007669"/>
    <property type="project" value="InterPro"/>
</dbReference>
<evidence type="ECO:0000313" key="6">
    <source>
        <dbReference type="Proteomes" id="UP000698800"/>
    </source>
</evidence>
<keyword evidence="3" id="KW-0687">Ribonucleoprotein</keyword>
<dbReference type="Pfam" id="PF01245">
    <property type="entry name" value="Ribosomal_L19"/>
    <property type="match status" value="1"/>
</dbReference>
<evidence type="ECO:0008006" key="7">
    <source>
        <dbReference type="Google" id="ProtNLM"/>
    </source>
</evidence>
<dbReference type="Gene3D" id="2.30.30.790">
    <property type="match status" value="1"/>
</dbReference>
<comment type="similarity">
    <text evidence="1">Belongs to the bacterial ribosomal protein bL19 family.</text>
</comment>
<dbReference type="GO" id="GO:0005762">
    <property type="term" value="C:mitochondrial large ribosomal subunit"/>
    <property type="evidence" value="ECO:0007669"/>
    <property type="project" value="TreeGrafter"/>
</dbReference>
<keyword evidence="6" id="KW-1185">Reference proteome</keyword>
<dbReference type="AlphaFoldDB" id="A0A9P8ID23"/>
<name>A0A9P8ID23_9PEZI</name>
<dbReference type="PANTHER" id="PTHR15680">
    <property type="entry name" value="RIBOSOMAL PROTEIN L19"/>
    <property type="match status" value="1"/>
</dbReference>
<evidence type="ECO:0000256" key="1">
    <source>
        <dbReference type="ARBA" id="ARBA00005781"/>
    </source>
</evidence>
<dbReference type="InterPro" id="IPR038657">
    <property type="entry name" value="Ribosomal_bL19_sf"/>
</dbReference>
<feature type="region of interest" description="Disordered" evidence="4">
    <location>
        <begin position="171"/>
        <end position="193"/>
    </location>
</feature>
<protein>
    <recommendedName>
        <fullName evidence="7">Ribosomal protein L19</fullName>
    </recommendedName>
</protein>
<comment type="caution">
    <text evidence="5">The sequence shown here is derived from an EMBL/GenBank/DDBJ whole genome shotgun (WGS) entry which is preliminary data.</text>
</comment>
<dbReference type="SUPFAM" id="SSF50104">
    <property type="entry name" value="Translation proteins SH3-like domain"/>
    <property type="match status" value="1"/>
</dbReference>
<proteinExistence type="inferred from homology"/>